<evidence type="ECO:0000313" key="1">
    <source>
        <dbReference type="EMBL" id="KAG5303905.1"/>
    </source>
</evidence>
<proteinExistence type="predicted"/>
<comment type="caution">
    <text evidence="1">The sequence shown here is derived from an EMBL/GenBank/DDBJ whole genome shotgun (WGS) entry which is preliminary data.</text>
</comment>
<evidence type="ECO:0000313" key="2">
    <source>
        <dbReference type="Proteomes" id="UP000670092"/>
    </source>
</evidence>
<sequence length="104" mass="11382">MPGLSTIYSVCIADVEISKTMVLLPTRHLGMTTATKQILASLVGMKSEPKERVHLQCGILRKTMPKAPFKLLAKRGGRWVDIVACPTMDSAVLKNNIGSQVPYE</sequence>
<dbReference type="AlphaFoldDB" id="A0A8H8D6M8"/>
<organism evidence="1 2">
    <name type="scientific">Ajellomyces capsulatus</name>
    <name type="common">Darling's disease fungus</name>
    <name type="synonym">Histoplasma capsulatum</name>
    <dbReference type="NCBI Taxonomy" id="5037"/>
    <lineage>
        <taxon>Eukaryota</taxon>
        <taxon>Fungi</taxon>
        <taxon>Dikarya</taxon>
        <taxon>Ascomycota</taxon>
        <taxon>Pezizomycotina</taxon>
        <taxon>Eurotiomycetes</taxon>
        <taxon>Eurotiomycetidae</taxon>
        <taxon>Onygenales</taxon>
        <taxon>Ajellomycetaceae</taxon>
        <taxon>Histoplasma</taxon>
    </lineage>
</organism>
<dbReference type="VEuPathDB" id="FungiDB:I7I52_02048"/>
<reference evidence="1 2" key="1">
    <citation type="submission" date="2021-01" db="EMBL/GenBank/DDBJ databases">
        <title>Chromosome-level genome assembly of a human fungal pathogen reveals clustering of transcriptionally co-regulated genes.</title>
        <authorList>
            <person name="Voorhies M."/>
            <person name="Cohen S."/>
            <person name="Shea T.P."/>
            <person name="Petrus S."/>
            <person name="Munoz J.F."/>
            <person name="Poplawski S."/>
            <person name="Goldman W.E."/>
            <person name="Michael T."/>
            <person name="Cuomo C.A."/>
            <person name="Sil A."/>
            <person name="Beyhan S."/>
        </authorList>
    </citation>
    <scope>NUCLEOTIDE SEQUENCE [LARGE SCALE GENOMIC DNA]</scope>
    <source>
        <strain evidence="1 2">G184AR</strain>
    </source>
</reference>
<gene>
    <name evidence="1" type="ORF">I7I52_02048</name>
</gene>
<dbReference type="Proteomes" id="UP000670092">
    <property type="component" value="Unassembled WGS sequence"/>
</dbReference>
<accession>A0A8H8D6M8</accession>
<protein>
    <submittedName>
        <fullName evidence="1">Uncharacterized protein</fullName>
    </submittedName>
</protein>
<dbReference type="EMBL" id="JAEVHI010000001">
    <property type="protein sequence ID" value="KAG5303905.1"/>
    <property type="molecule type" value="Genomic_DNA"/>
</dbReference>
<name>A0A8H8D6M8_AJECA</name>